<evidence type="ECO:0000313" key="1">
    <source>
        <dbReference type="EMBL" id="KMU91993.1"/>
    </source>
</evidence>
<name>A0A0J8UVS9_COCIT</name>
<proteinExistence type="predicted"/>
<evidence type="ECO:0000313" key="2">
    <source>
        <dbReference type="Proteomes" id="UP000054563"/>
    </source>
</evidence>
<dbReference type="Proteomes" id="UP000054563">
    <property type="component" value="Unassembled WGS sequence"/>
</dbReference>
<reference evidence="2" key="1">
    <citation type="journal article" date="2010" name="Genome Res.">
        <title>Population genomic sequencing of Coccidioides fungi reveals recent hybridization and transposon control.</title>
        <authorList>
            <person name="Neafsey D.E."/>
            <person name="Barker B.M."/>
            <person name="Sharpton T.J."/>
            <person name="Stajich J.E."/>
            <person name="Park D.J."/>
            <person name="Whiston E."/>
            <person name="Hung C.-Y."/>
            <person name="McMahan C."/>
            <person name="White J."/>
            <person name="Sykes S."/>
            <person name="Heiman D."/>
            <person name="Young S."/>
            <person name="Zeng Q."/>
            <person name="Abouelleil A."/>
            <person name="Aftuck L."/>
            <person name="Bessette D."/>
            <person name="Brown A."/>
            <person name="FitzGerald M."/>
            <person name="Lui A."/>
            <person name="Macdonald J.P."/>
            <person name="Priest M."/>
            <person name="Orbach M.J."/>
            <person name="Galgiani J.N."/>
            <person name="Kirkland T.N."/>
            <person name="Cole G.T."/>
            <person name="Birren B.W."/>
            <person name="Henn M.R."/>
            <person name="Taylor J.W."/>
            <person name="Rounsley S.D."/>
        </authorList>
    </citation>
    <scope>NUCLEOTIDE SEQUENCE [LARGE SCALE GENOMIC DNA]</scope>
    <source>
        <strain evidence="2">H538.4</strain>
    </source>
</reference>
<dbReference type="AlphaFoldDB" id="A0A0J8UVS9"/>
<accession>A0A0J8UVS9</accession>
<dbReference type="VEuPathDB" id="FungiDB:CIHG_09764"/>
<protein>
    <submittedName>
        <fullName evidence="1">Uncharacterized protein</fullName>
    </submittedName>
</protein>
<dbReference type="EMBL" id="DS017050">
    <property type="protein sequence ID" value="KMU91993.1"/>
    <property type="molecule type" value="Genomic_DNA"/>
</dbReference>
<gene>
    <name evidence="1" type="ORF">CIHG_09764</name>
</gene>
<organism evidence="1 2">
    <name type="scientific">Coccidioides immitis H538.4</name>
    <dbReference type="NCBI Taxonomy" id="396776"/>
    <lineage>
        <taxon>Eukaryota</taxon>
        <taxon>Fungi</taxon>
        <taxon>Dikarya</taxon>
        <taxon>Ascomycota</taxon>
        <taxon>Pezizomycotina</taxon>
        <taxon>Eurotiomycetes</taxon>
        <taxon>Eurotiomycetidae</taxon>
        <taxon>Onygenales</taxon>
        <taxon>Onygenaceae</taxon>
        <taxon>Coccidioides</taxon>
    </lineage>
</organism>
<sequence>MNDNCFEILRLNSFDVMRGLCKPTNNHVPQISAEIGPVACLASTLRIIPDIFRLPHNWKVPAAQALGAVGSPPVLWWWSLFSSPRSSPHDCVGGDLFPHGAVATASCYYPDARWLQENLKFVRGGVRYTMFRSMFFQLLRMGVQRQASGLSSHLASDTVNVSLY</sequence>